<evidence type="ECO:0000313" key="2">
    <source>
        <dbReference type="Proteomes" id="UP000093561"/>
    </source>
</evidence>
<keyword evidence="1" id="KW-1133">Transmembrane helix</keyword>
<organism evidence="2 3">
    <name type="scientific">Wuchereria bancrofti</name>
    <dbReference type="NCBI Taxonomy" id="6293"/>
    <lineage>
        <taxon>Eukaryota</taxon>
        <taxon>Metazoa</taxon>
        <taxon>Ecdysozoa</taxon>
        <taxon>Nematoda</taxon>
        <taxon>Chromadorea</taxon>
        <taxon>Rhabditida</taxon>
        <taxon>Spirurina</taxon>
        <taxon>Spiruromorpha</taxon>
        <taxon>Filarioidea</taxon>
        <taxon>Onchocercidae</taxon>
        <taxon>Wuchereria</taxon>
    </lineage>
</organism>
<feature type="transmembrane region" description="Helical" evidence="1">
    <location>
        <begin position="97"/>
        <end position="117"/>
    </location>
</feature>
<feature type="transmembrane region" description="Helical" evidence="1">
    <location>
        <begin position="255"/>
        <end position="282"/>
    </location>
</feature>
<reference evidence="2" key="1">
    <citation type="submission" date="2015-03" db="EMBL/GenBank/DDBJ databases">
        <title>Wuchereria bancrofti Genome Sequencing Papua New Guinea Strain.</title>
        <authorList>
            <person name="Small S.T."/>
            <person name="Serre D."/>
            <person name="Zimmerman P.A."/>
        </authorList>
    </citation>
    <scope>NUCLEOTIDE SEQUENCE [LARGE SCALE GENOMIC DNA]</scope>
    <source>
        <strain evidence="2">pt0022</strain>
    </source>
</reference>
<name>A0AAF5Q7J8_WUCBA</name>
<keyword evidence="1" id="KW-0812">Transmembrane</keyword>
<dbReference type="Proteomes" id="UP000093561">
    <property type="component" value="Unassembled WGS sequence"/>
</dbReference>
<evidence type="ECO:0000313" key="3">
    <source>
        <dbReference type="WBParaSite" id="mrna-Wban_11008"/>
    </source>
</evidence>
<feature type="transmembrane region" description="Helical" evidence="1">
    <location>
        <begin position="137"/>
        <end position="159"/>
    </location>
</feature>
<dbReference type="AlphaFoldDB" id="A0AAF5Q7J8"/>
<protein>
    <submittedName>
        <fullName evidence="3">Uncharacterized protein</fullName>
    </submittedName>
</protein>
<keyword evidence="1" id="KW-0472">Membrane</keyword>
<reference evidence="2" key="2">
    <citation type="journal article" date="2016" name="Mol. Ecol.">
        <title>Population genomics of the filarial nematode parasite Wuchereria bancrofti from mosquitoes.</title>
        <authorList>
            <person name="Small S.T."/>
            <person name="Reimer L.J."/>
            <person name="Tisch D.J."/>
            <person name="King C.L."/>
            <person name="Christensen B.M."/>
            <person name="Siba P.M."/>
            <person name="Kazura J.W."/>
            <person name="Serre D."/>
            <person name="Zimmerman P.A."/>
        </authorList>
    </citation>
    <scope>NUCLEOTIDE SEQUENCE</scope>
    <source>
        <strain evidence="2">pt0022</strain>
    </source>
</reference>
<feature type="transmembrane region" description="Helical" evidence="1">
    <location>
        <begin position="201"/>
        <end position="222"/>
    </location>
</feature>
<proteinExistence type="predicted"/>
<dbReference type="WBParaSite" id="mrna-Wban_11008">
    <property type="protein sequence ID" value="mrna-Wban_11008"/>
    <property type="gene ID" value="Wban_11008"/>
</dbReference>
<reference evidence="3" key="3">
    <citation type="submission" date="2024-02" db="UniProtKB">
        <authorList>
            <consortium name="WormBaseParasite"/>
        </authorList>
    </citation>
    <scope>IDENTIFICATION</scope>
    <source>
        <strain evidence="3">pt0022</strain>
    </source>
</reference>
<sequence>MKILNNYSEVNERILKPLKAEEHILNMCKLMRNYKEFGRTTLNISNRNSSKINSERRISTGTLNRLILVAQALESEVQYRRQIDINGRRIVIALRTINLLLLFTIDGLILSGVGQYYSNFGELPATFSEMRLNGQYFATAVTTVTLIITIISHTIQLYWCKYSRLLYLRVFVNSGRAGRAELRVTMCYDNGKQISYKISMCMCYSFCAVPFMLFVFGLEIYYSTCPWINDYYRFDILRRDYYNSMESYFDIQCGISGWALAAILSLLSCSLFISEGLVSAFFRSESTGRHNKIDAFF</sequence>
<accession>A0AAF5Q7J8</accession>
<evidence type="ECO:0000256" key="1">
    <source>
        <dbReference type="SAM" id="Phobius"/>
    </source>
</evidence>